<keyword evidence="8" id="KW-1185">Reference proteome</keyword>
<dbReference type="InterPro" id="IPR006162">
    <property type="entry name" value="Ppantetheine_attach_site"/>
</dbReference>
<dbReference type="GO" id="GO:0005737">
    <property type="term" value="C:cytoplasm"/>
    <property type="evidence" value="ECO:0007669"/>
    <property type="project" value="TreeGrafter"/>
</dbReference>
<dbReference type="GO" id="GO:0031177">
    <property type="term" value="F:phosphopantetheine binding"/>
    <property type="evidence" value="ECO:0007669"/>
    <property type="project" value="InterPro"/>
</dbReference>
<dbReference type="Gene3D" id="1.10.1200.10">
    <property type="entry name" value="ACP-like"/>
    <property type="match status" value="3"/>
</dbReference>
<evidence type="ECO:0000313" key="8">
    <source>
        <dbReference type="Proteomes" id="UP000315439"/>
    </source>
</evidence>
<dbReference type="Proteomes" id="UP000315439">
    <property type="component" value="Unassembled WGS sequence"/>
</dbReference>
<dbReference type="InterPro" id="IPR020845">
    <property type="entry name" value="AMP-binding_CS"/>
</dbReference>
<organism evidence="7 8">
    <name type="scientific">Aliikangiella coralliicola</name>
    <dbReference type="NCBI Taxonomy" id="2592383"/>
    <lineage>
        <taxon>Bacteria</taxon>
        <taxon>Pseudomonadati</taxon>
        <taxon>Pseudomonadota</taxon>
        <taxon>Gammaproteobacteria</taxon>
        <taxon>Oceanospirillales</taxon>
        <taxon>Pleioneaceae</taxon>
        <taxon>Aliikangiella</taxon>
    </lineage>
</organism>
<dbReference type="Gene3D" id="3.30.559.10">
    <property type="entry name" value="Chloramphenicol acetyltransferase-like domain"/>
    <property type="match status" value="5"/>
</dbReference>
<dbReference type="GO" id="GO:0043041">
    <property type="term" value="P:amino acid activation for nonribosomal peptide biosynthetic process"/>
    <property type="evidence" value="ECO:0007669"/>
    <property type="project" value="TreeGrafter"/>
</dbReference>
<dbReference type="CDD" id="cd05930">
    <property type="entry name" value="A_NRPS"/>
    <property type="match status" value="3"/>
</dbReference>
<dbReference type="Gene3D" id="3.40.50.12780">
    <property type="entry name" value="N-terminal domain of ligase-like"/>
    <property type="match status" value="3"/>
</dbReference>
<evidence type="ECO:0000256" key="2">
    <source>
        <dbReference type="ARBA" id="ARBA00006432"/>
    </source>
</evidence>
<dbReference type="InterPro" id="IPR045851">
    <property type="entry name" value="AMP-bd_C_sf"/>
</dbReference>
<dbReference type="InterPro" id="IPR044894">
    <property type="entry name" value="TubC_N_sf"/>
</dbReference>
<protein>
    <submittedName>
        <fullName evidence="7">Amino acid adenylation domain-containing protein</fullName>
    </submittedName>
</protein>
<accession>A0A545UCB7</accession>
<dbReference type="NCBIfam" id="TIGR01733">
    <property type="entry name" value="AA-adenyl-dom"/>
    <property type="match status" value="3"/>
</dbReference>
<dbReference type="Gene3D" id="3.30.300.30">
    <property type="match status" value="3"/>
</dbReference>
<dbReference type="FunFam" id="3.40.50.980:FF:000001">
    <property type="entry name" value="Non-ribosomal peptide synthetase"/>
    <property type="match status" value="2"/>
</dbReference>
<evidence type="ECO:0000256" key="1">
    <source>
        <dbReference type="ARBA" id="ARBA00001957"/>
    </source>
</evidence>
<evidence type="ECO:0000313" key="7">
    <source>
        <dbReference type="EMBL" id="TQV87106.1"/>
    </source>
</evidence>
<dbReference type="Pfam" id="PF00501">
    <property type="entry name" value="AMP-binding"/>
    <property type="match status" value="3"/>
</dbReference>
<dbReference type="InterPro" id="IPR042099">
    <property type="entry name" value="ANL_N_sf"/>
</dbReference>
<dbReference type="InterPro" id="IPR029058">
    <property type="entry name" value="AB_hydrolase_fold"/>
</dbReference>
<dbReference type="GO" id="GO:0003824">
    <property type="term" value="F:catalytic activity"/>
    <property type="evidence" value="ECO:0007669"/>
    <property type="project" value="InterPro"/>
</dbReference>
<dbReference type="InterPro" id="IPR010071">
    <property type="entry name" value="AA_adenyl_dom"/>
</dbReference>
<dbReference type="FunFam" id="1.10.1200.10:FF:000005">
    <property type="entry name" value="Nonribosomal peptide synthetase 1"/>
    <property type="match status" value="1"/>
</dbReference>
<dbReference type="InterPro" id="IPR000873">
    <property type="entry name" value="AMP-dep_synth/lig_dom"/>
</dbReference>
<evidence type="ECO:0000256" key="3">
    <source>
        <dbReference type="ARBA" id="ARBA00022450"/>
    </source>
</evidence>
<dbReference type="Pfam" id="PF13193">
    <property type="entry name" value="AMP-binding_C"/>
    <property type="match status" value="2"/>
</dbReference>
<feature type="domain" description="Carrier" evidence="6">
    <location>
        <begin position="2551"/>
        <end position="2625"/>
    </location>
</feature>
<dbReference type="Pfam" id="PF00668">
    <property type="entry name" value="Condensation"/>
    <property type="match status" value="5"/>
</dbReference>
<dbReference type="PROSITE" id="PS50075">
    <property type="entry name" value="CARRIER"/>
    <property type="match status" value="3"/>
</dbReference>
<evidence type="ECO:0000256" key="4">
    <source>
        <dbReference type="ARBA" id="ARBA00022553"/>
    </source>
</evidence>
<dbReference type="RefSeq" id="WP_142932109.1">
    <property type="nucleotide sequence ID" value="NZ_ML660165.1"/>
</dbReference>
<dbReference type="SUPFAM" id="SSF56801">
    <property type="entry name" value="Acetyl-CoA synthetase-like"/>
    <property type="match status" value="3"/>
</dbReference>
<comment type="similarity">
    <text evidence="2">Belongs to the ATP-dependent AMP-binding enzyme family.</text>
</comment>
<dbReference type="Gene3D" id="3.40.50.1820">
    <property type="entry name" value="alpha/beta hydrolase"/>
    <property type="match status" value="1"/>
</dbReference>
<dbReference type="PROSITE" id="PS00455">
    <property type="entry name" value="AMP_BINDING"/>
    <property type="match status" value="2"/>
</dbReference>
<keyword evidence="3" id="KW-0596">Phosphopantetheine</keyword>
<dbReference type="FunFam" id="3.30.300.30:FF:000010">
    <property type="entry name" value="Enterobactin synthetase component F"/>
    <property type="match status" value="1"/>
</dbReference>
<dbReference type="Gene3D" id="1.10.10.1830">
    <property type="entry name" value="Non-ribosomal peptide synthase, adenylation domain"/>
    <property type="match status" value="1"/>
</dbReference>
<dbReference type="SUPFAM" id="SSF47336">
    <property type="entry name" value="ACP-like"/>
    <property type="match status" value="3"/>
</dbReference>
<dbReference type="PANTHER" id="PTHR45527:SF1">
    <property type="entry name" value="FATTY ACID SYNTHASE"/>
    <property type="match status" value="1"/>
</dbReference>
<keyword evidence="4" id="KW-0597">Phosphoprotein</keyword>
<dbReference type="InterPro" id="IPR020806">
    <property type="entry name" value="PKS_PP-bd"/>
</dbReference>
<proteinExistence type="inferred from homology"/>
<dbReference type="SUPFAM" id="SSF52777">
    <property type="entry name" value="CoA-dependent acyltransferases"/>
    <property type="match status" value="10"/>
</dbReference>
<dbReference type="NCBIfam" id="NF003417">
    <property type="entry name" value="PRK04813.1"/>
    <property type="match status" value="3"/>
</dbReference>
<comment type="cofactor">
    <cofactor evidence="1">
        <name>pantetheine 4'-phosphate</name>
        <dbReference type="ChEBI" id="CHEBI:47942"/>
    </cofactor>
</comment>
<evidence type="ECO:0000259" key="6">
    <source>
        <dbReference type="PROSITE" id="PS50075"/>
    </source>
</evidence>
<dbReference type="EMBL" id="VIKS01000009">
    <property type="protein sequence ID" value="TQV87106.1"/>
    <property type="molecule type" value="Genomic_DNA"/>
</dbReference>
<dbReference type="InterPro" id="IPR001242">
    <property type="entry name" value="Condensation_dom"/>
</dbReference>
<dbReference type="InterPro" id="IPR023213">
    <property type="entry name" value="CAT-like_dom_sf"/>
</dbReference>
<evidence type="ECO:0000256" key="5">
    <source>
        <dbReference type="ARBA" id="ARBA00022737"/>
    </source>
</evidence>
<name>A0A545UCB7_9GAMM</name>
<sequence length="4395" mass="496300">MTSHISEIVFQLEANGIQLALSDRAENEERRLKTIAHKQAMTEERIALIKNNKEALVSYLEQVENFKEPIKSNTNQKAFPLSFQQQSLWFAYQFSPGAASYNMPLYFKISGEINADCLELALRQIIERHEGLNTVFKTQSGEQSQQEIINHTPLNLNLLDYRQYGYQQADKQLSDLVNQAINSPFDLTRESLIRVTLVRLPGKQQAVLLTFHHIVADGWSAGILLQELSAYYDEIAAENQLLLPAPPLNYVDYSSWQRQAFELGLFESERQYWLNELKDLPKCHQLPLDHSRPVEQSFSGETVSVKLKPEIVSRLKQFCRQHGATLFTGLQSTFAVLLGRYSAWQGGSPNQKGAEQREVIIGFPMANRERDELKDLIGYFVNTGVMRTDLSKGTSFSAVLKATRNKLVKHLQHQQYPFEKLVDELVEQRNLAVSPLFQIMFVYQAYSETRFAGHNVSEISPTQASAKFDLTLKATELKEGVSLDWIFNPDLFESQTIRNLAEHFEILLEKQLEAPDVDIYSLPILSERENSQHQLLIKKQFNNPVGGILEQLNYWQKNTPENTAVCYGDNSISYSEFYDQVELLAGFIKDSYQSQFGKEIGPDTLIAVSVNRSINMIVTVFAVLRVGAAYVPIEPDAPEQRQVFTFSDCRAPILLVGDSDFTLAKSVEIEHEFFRVDVNKTLSELKRLDPQKNKISDFPAHSDLVYAIYTSGTTGKPKAALIEHRSLLNLTQQKSVKDRLSQESRYYLSPSLAFDASVLAIFSAMYSGSTLCIAKKAGIDADELRQYQATHISTSSALAEILAYQHCPTLKYLSFGGDRIADEVLSKLIEKYPNVSIEYGVTEASCCNTWLDKLTEENKHSIGKPVPGNKIYLLDDNLNPVPDGVVGQISIAGLGIARGYLNRPELTQEKFVVNPGNDNEKLYLSGDLGRLDKEGNIIFCGRNDSQIKLRGFRIEPGEIENALNAHASVRQAFVMVSDNNGQFERAKLVAYVIPEKRTDEVDEAAVRQWSKSRLPEYMIPEIFVSVSHFPLNQNGKVDIAALPLPVETIHSEFVEPTSELEVVISNVWKNLLKLDEVSVEADFFRLGGDSILSIQVSSQLRELGHECSVKLLFENPTIQELACAIETQSDAPVINAEQGLLSGEFPLLPIQSWFFEQNFAMSHHWNQSFLVRVPKLSIDQLNVAIAKLVSHHDALRIRFTAEGAQQYLSDLCLPELKVFRKGESTESLTELLTEWQSQFDIYQGPLWQFAYIEDEYDDHSARLLMSFHHLIVDAVSWRILVEDLQKLIEGRELGEKSSSYRQWVGTVQLYAEQYHAELDYWQRQLPDSDGSDLSWKLKPSLAHVELSLAKQQTKHLLNDISQAYNTEINDILLTATADALCVLNNNTYQYFNLEGHGREPLQDDIDVSRTVGWFTTEFPVRLRGDGDWHEKLIFNKEKLRNIPNKGIGFGALKASDQRLRNYHAEIGFNYLGQLDSNVQLDSNIQSDTSAYWQITSEYSGDAVHPDNAHPHNLSINCLVIDGEFKLSLRGYFGEENLQSFAEQFQLSLNLLIEHCYQRQRQSQFWLTPNDVPEAKISPELLEELQVNNSLQAVYPATGLQQGFLYHAIEQQDDDAYRVQVMWRYQQSLNPDYLRQAWVATIAQYPALRLSFNWQEDMLQLVNHQADDGFEYHDFSQRENVADDIDALQKSDRLKSFELSRPGLFRFHCIKVTDANYVVLLTMHHAIVDGWSNPILIDSLHQHYARVSRSNEINEVLPNTFNEDRAYLQAQKWYARNLKAAADHWQDYLSEFDYANDLSVLFDSPVDLTRVSKVTDPAMAELQFTGENYTNLKSQLKRFGFSTNLVVQFVWHKLIQTYTRDQRTTVGTILSGRDIGVSGVERSIGLYINTLPLMVEWSNEQQNSTAGCDAILSKMQKDVAAMNTYSCQPLAKLQRQGEPLFHSLLVFENYPVAEKAADTDKHQLHAQFENALEKVDYPLGLLAFEQNDSLGIRLNYDAKYLSQCRAEKIIEQLNVLLCQLAENICRPHQQLSLLPETEVERHLEQVAGPQTDFPFTSIVEMFSYVAENHPQAIAVEHNQTQHQYQQLDRDSQKLACYLKQLDLGEHHFIGFCLPRCYEMTVAILAILKAGYAYVPLDPDYPEARLAYIIEDSEVGLILTLQNISSKIDVIRSLALNLDQQSLEIPSTSEAQSLVTPSPNDLAYLIYTSGSTGKPKGVMIEHQALANTICNQVTELKIDTSAKVLHSTSMSFDAGTAHLFKGLCGGAHVLLADPEQPLIDIMAEEEVTHCSLPMSLLDALPRRSLPKLKVLSGGGDKCPPALADFWSEQCCFINMYGPTEAAIIASFKKLSPGETITLGKPIDNTFALVLDSAMNLCPPGVPGELFLGGRGLARGYWQRPDLTQKAFVDNPFSQFLGKKLSGEKLYKTGDLVKWTDDFELSFLGRVDHQVKIRGFRIELGEIETAIRTCDGVKEAIVEMLKDHNNTLQLVAYVVAEEDISQQLQETLTAQLPKHMVPANYQILESMPLTVNGKIDRRALPVPHWQALSNAFSEPETELEKLLCECWQTLLNLEKVGTKDDFYQIGGDSILAIQLTSRLRENNIQCSVQDVFESRTIQQLAILIDTRTEEVQVDAEQGKLVGQFPLHPIQQWFFELDLIQPNYFNQAFLIKVPQLNLEQLTQALKMLVEHHDMLRTSFSSQGQVYLEELTIPDIYHIDASDFNDRSVYSEALQKKLSELQGEFDVINGPLWTIAYISGLDNQESRIFFAAHHLLIDAVSWRILAEDLHRFYEGNKALNKTSSYRQWQSLLEERANSETEEYHYWHEQLSDSEDGQNWSITAPQNAATQLELDVDKTQSLLSEIHGAFSTEINDVLLTALAAAVSPLIDSEQFYVTLEGHGREALSDNIDVSRTVGWFTSAYPVKLKNQGNLVDTLIETKETLRAIPDKGASFGAYKYLRQNSELRSLAKARISFNYLGQFESQSTQRDNHWTITPEVAGVTTSSENLGNPNTSLLSVNCRVNDGQLVFHLSGRITELALDKIADNLRAELTTLIEICSDRVSRGIQQFTPGDFVESQIERDRLNQLQARYPIEQIFPANALQQGLVYHALQYPDDIAYRVQASWDYDGHFDQKVYKDAWQMAVNQFPSLRMAFDWQGPLLQVIARSVEIKWQDIDLSGEAEQIEKYTQLKKLELSKPFALNDPGLMRITCVRFNPQKVTIIKTEHHSIGDGWSGPVLLSRVHNIYLALMKGQRPVETKDLSYFKAQQYYFKNRDQCRGYWQALLRDEQTDQRLRLNDLGLMVDKPRGLAQHQLAEKVDEVIWHSTLDEYSRLDQCLKSHGVTMHAVIQFAWHKLIQIYTGDTHTLVGTTVSGRDISVAEIDKSVGLFINTLPLLVVWDNSSQVSEIVEQIQRRVTDMNRYAYQPLAEIQPDGQRLFQSLLVFENYPMPTKRAESSEFELTARFHPTVEKTNYPLGLVGFERDSRLGVKLQFDSQILGSESAHRLLDQLVSIIKQIPEKWQLSHSLVEFGDVELSILKSESAKFSVSAMHRYFENYADLQPEAIALVCGTQKLSYAELNRRANGLAADMLNRGIKKGDVVGIYLTRNVSVVVAMIATLKAGAAYLPIDSDLPQERVSYMIEDANPQLLISESDVLKSREVSDLPELNYGLIEIDNEKWIESCANFDRQQSDRQQSELIQRELPKVGLDDLAYIIYTSGTTGKPKGVAVNHRGPVSLLNYDGGMWRLAKNSRVLHAVNFAFDAATQVLFSPLSHGAQVHLVAPTSQLTEYIESHDITHFCSPVGLLQAQAYRELPKLETVVVGGDRCDTEVVETWGKNRRLLNVYGPTEASIVTSYKTLVAGENITLGRPIAGTEVYVVDGNNRLLPKGVPGELVIGGEGIAVGYLNRSTLNERAFQIHDFSAGKKVYHSGDRALINGANEIVFLGRQDSQVKIRGYRVELNEIESLCLQEERVSQAKVVVKKYDGRELLVAYLVCVDNHESSGKRDGHDSDDHKILFAKLKKLLQRNLPVYMQPTHWEILEQLPLTSNGKIDEKALPDPKLVEQKYVAPGTTQEKGMCAIWQQVLKVEQVGLTDDFYELGGHSLLAISLLAEIKQQMSVSLSLNQLIESSSPQQLIELINNDIELTGEPLKNLSSMVRSSEKSPVEFQRQKIYLVPAAGLTTMSYHKLAEALLDEALPDKAELHVFEPENLVKKFGLPDTIVEMAQSHVDLMLPGVISNQALSNQSDQGTEKITLIGHSFGGCIAFEMMHILKASNIEVELILLESRLDAGDFAKAKQHQQDELESGNDLFVAQQKMMASYQISRPLDASLGCLVTEDSLTMVNKNQLELVDLEQIKRNYQSFCRGEVSVKQVSGGHLSCLAGEHADSLAKAIVGRQLG</sequence>
<comment type="caution">
    <text evidence="7">The sequence shown here is derived from an EMBL/GenBank/DDBJ whole genome shotgun (WGS) entry which is preliminary data.</text>
</comment>
<dbReference type="InterPro" id="IPR025110">
    <property type="entry name" value="AMP-bd_C"/>
</dbReference>
<dbReference type="GO" id="GO:0044550">
    <property type="term" value="P:secondary metabolite biosynthetic process"/>
    <property type="evidence" value="ECO:0007669"/>
    <property type="project" value="TreeGrafter"/>
</dbReference>
<dbReference type="NCBIfam" id="TIGR01720">
    <property type="entry name" value="NRPS-para261"/>
    <property type="match status" value="2"/>
</dbReference>
<dbReference type="PANTHER" id="PTHR45527">
    <property type="entry name" value="NONRIBOSOMAL PEPTIDE SYNTHETASE"/>
    <property type="match status" value="1"/>
</dbReference>
<gene>
    <name evidence="7" type="ORF">FLL46_14980</name>
</gene>
<dbReference type="Gene3D" id="3.30.559.30">
    <property type="entry name" value="Nonribosomal peptide synthetase, condensation domain"/>
    <property type="match status" value="5"/>
</dbReference>
<dbReference type="SUPFAM" id="SSF53474">
    <property type="entry name" value="alpha/beta-Hydrolases"/>
    <property type="match status" value="1"/>
</dbReference>
<feature type="domain" description="Carrier" evidence="6">
    <location>
        <begin position="4064"/>
        <end position="4139"/>
    </location>
</feature>
<dbReference type="SMART" id="SM00823">
    <property type="entry name" value="PKS_PP"/>
    <property type="match status" value="3"/>
</dbReference>
<reference evidence="7 8" key="1">
    <citation type="submission" date="2019-07" db="EMBL/GenBank/DDBJ databases">
        <title>Draft genome for Aliikangiella sp. M105.</title>
        <authorList>
            <person name="Wang G."/>
        </authorList>
    </citation>
    <scope>NUCLEOTIDE SEQUENCE [LARGE SCALE GENOMIC DNA]</scope>
    <source>
        <strain evidence="7 8">M105</strain>
    </source>
</reference>
<dbReference type="FunFam" id="3.30.300.30:FF:000015">
    <property type="entry name" value="Nonribosomal peptide synthase SidD"/>
    <property type="match status" value="2"/>
</dbReference>
<dbReference type="InterPro" id="IPR010060">
    <property type="entry name" value="NRPS_synth"/>
</dbReference>
<keyword evidence="5" id="KW-0677">Repeat</keyword>
<dbReference type="Pfam" id="PF00550">
    <property type="entry name" value="PP-binding"/>
    <property type="match status" value="3"/>
</dbReference>
<dbReference type="InterPro" id="IPR036736">
    <property type="entry name" value="ACP-like_sf"/>
</dbReference>
<dbReference type="InterPro" id="IPR009081">
    <property type="entry name" value="PP-bd_ACP"/>
</dbReference>
<dbReference type="CDD" id="cd19531">
    <property type="entry name" value="LCL_NRPS-like"/>
    <property type="match status" value="1"/>
</dbReference>
<feature type="domain" description="Carrier" evidence="6">
    <location>
        <begin position="1055"/>
        <end position="1129"/>
    </location>
</feature>
<dbReference type="OrthoDB" id="9757559at2"/>
<dbReference type="PROSITE" id="PS00012">
    <property type="entry name" value="PHOSPHOPANTETHEINE"/>
    <property type="match status" value="2"/>
</dbReference>